<keyword evidence="6 13" id="KW-0441">Lipid A biosynthesis</keyword>
<evidence type="ECO:0000256" key="11">
    <source>
        <dbReference type="ARBA" id="ARBA00023098"/>
    </source>
</evidence>
<dbReference type="InterPro" id="IPR027417">
    <property type="entry name" value="P-loop_NTPase"/>
</dbReference>
<dbReference type="Pfam" id="PF02606">
    <property type="entry name" value="LpxK"/>
    <property type="match status" value="1"/>
</dbReference>
<evidence type="ECO:0000256" key="10">
    <source>
        <dbReference type="ARBA" id="ARBA00022840"/>
    </source>
</evidence>
<dbReference type="NCBIfam" id="TIGR00682">
    <property type="entry name" value="lpxK"/>
    <property type="match status" value="1"/>
</dbReference>
<dbReference type="SUPFAM" id="SSF52540">
    <property type="entry name" value="P-loop containing nucleoside triphosphate hydrolases"/>
    <property type="match status" value="1"/>
</dbReference>
<evidence type="ECO:0000256" key="3">
    <source>
        <dbReference type="ARBA" id="ARBA00012071"/>
    </source>
</evidence>
<keyword evidence="11 13" id="KW-0443">Lipid metabolism</keyword>
<dbReference type="GO" id="GO:0009244">
    <property type="term" value="P:lipopolysaccharide core region biosynthetic process"/>
    <property type="evidence" value="ECO:0007669"/>
    <property type="project" value="TreeGrafter"/>
</dbReference>
<keyword evidence="5 13" id="KW-0444">Lipid biosynthesis</keyword>
<organism evidence="14 15">
    <name type="scientific">Thermodesulfovibrio aggregans</name>
    <dbReference type="NCBI Taxonomy" id="86166"/>
    <lineage>
        <taxon>Bacteria</taxon>
        <taxon>Pseudomonadati</taxon>
        <taxon>Nitrospirota</taxon>
        <taxon>Thermodesulfovibrionia</taxon>
        <taxon>Thermodesulfovibrionales</taxon>
        <taxon>Thermodesulfovibrionaceae</taxon>
        <taxon>Thermodesulfovibrio</taxon>
    </lineage>
</organism>
<evidence type="ECO:0000256" key="2">
    <source>
        <dbReference type="ARBA" id="ARBA00004870"/>
    </source>
</evidence>
<keyword evidence="9 13" id="KW-0418">Kinase</keyword>
<dbReference type="GO" id="GO:0005524">
    <property type="term" value="F:ATP binding"/>
    <property type="evidence" value="ECO:0007669"/>
    <property type="project" value="UniProtKB-UniRule"/>
</dbReference>
<comment type="similarity">
    <text evidence="13">Belongs to the LpxK family.</text>
</comment>
<evidence type="ECO:0000256" key="4">
    <source>
        <dbReference type="ARBA" id="ARBA00016436"/>
    </source>
</evidence>
<dbReference type="UniPathway" id="UPA00359">
    <property type="reaction ID" value="UER00482"/>
</dbReference>
<evidence type="ECO:0000313" key="15">
    <source>
        <dbReference type="Proteomes" id="UP000242288"/>
    </source>
</evidence>
<evidence type="ECO:0000256" key="9">
    <source>
        <dbReference type="ARBA" id="ARBA00022777"/>
    </source>
</evidence>
<dbReference type="GO" id="GO:0005886">
    <property type="term" value="C:plasma membrane"/>
    <property type="evidence" value="ECO:0007669"/>
    <property type="project" value="TreeGrafter"/>
</dbReference>
<evidence type="ECO:0000256" key="13">
    <source>
        <dbReference type="HAMAP-Rule" id="MF_00409"/>
    </source>
</evidence>
<dbReference type="GO" id="GO:0009245">
    <property type="term" value="P:lipid A biosynthetic process"/>
    <property type="evidence" value="ECO:0007669"/>
    <property type="project" value="UniProtKB-UniRule"/>
</dbReference>
<gene>
    <name evidence="13 14" type="primary">lpxK</name>
    <name evidence="14" type="ORF">C0186_00420</name>
</gene>
<protein>
    <recommendedName>
        <fullName evidence="4 13">Tetraacyldisaccharide 4'-kinase</fullName>
        <ecNumber evidence="3 13">2.7.1.130</ecNumber>
    </recommendedName>
    <alternativeName>
        <fullName evidence="12 13">Lipid A 4'-kinase</fullName>
    </alternativeName>
</protein>
<dbReference type="HAMAP" id="MF_00409">
    <property type="entry name" value="LpxK"/>
    <property type="match status" value="1"/>
</dbReference>
<evidence type="ECO:0000256" key="6">
    <source>
        <dbReference type="ARBA" id="ARBA00022556"/>
    </source>
</evidence>
<dbReference type="PANTHER" id="PTHR42724">
    <property type="entry name" value="TETRAACYLDISACCHARIDE 4'-KINASE"/>
    <property type="match status" value="1"/>
</dbReference>
<comment type="function">
    <text evidence="1 13">Transfers the gamma-phosphate of ATP to the 4'-position of a tetraacyldisaccharide 1-phosphate intermediate (termed DS-1-P) to form tetraacyldisaccharide 1,4'-bis-phosphate (lipid IVA).</text>
</comment>
<dbReference type="InterPro" id="IPR003758">
    <property type="entry name" value="LpxK"/>
</dbReference>
<keyword evidence="7 13" id="KW-0808">Transferase</keyword>
<dbReference type="EMBL" id="PNIO01000004">
    <property type="protein sequence ID" value="PMP72769.1"/>
    <property type="molecule type" value="Genomic_DNA"/>
</dbReference>
<dbReference type="AlphaFoldDB" id="A0A2J6WR96"/>
<reference evidence="14 15" key="1">
    <citation type="submission" date="2018-01" db="EMBL/GenBank/DDBJ databases">
        <title>Metagenomic assembled genomes from two thermal pools in the Uzon Caldera, Kamchatka, Russia.</title>
        <authorList>
            <person name="Wilkins L."/>
            <person name="Ettinger C."/>
        </authorList>
    </citation>
    <scope>NUCLEOTIDE SEQUENCE [LARGE SCALE GENOMIC DNA]</scope>
    <source>
        <strain evidence="14">ZAV-04</strain>
    </source>
</reference>
<keyword evidence="10 13" id="KW-0067">ATP-binding</keyword>
<comment type="catalytic activity">
    <reaction evidence="13">
        <text>a lipid A disaccharide + ATP = a lipid IVA + ADP + H(+)</text>
        <dbReference type="Rhea" id="RHEA:67840"/>
        <dbReference type="ChEBI" id="CHEBI:15378"/>
        <dbReference type="ChEBI" id="CHEBI:30616"/>
        <dbReference type="ChEBI" id="CHEBI:176343"/>
        <dbReference type="ChEBI" id="CHEBI:176425"/>
        <dbReference type="ChEBI" id="CHEBI:456216"/>
        <dbReference type="EC" id="2.7.1.130"/>
    </reaction>
</comment>
<comment type="pathway">
    <text evidence="2 13">Glycolipid biosynthesis; lipid IV(A) biosynthesis; lipid IV(A) from (3R)-3-hydroxytetradecanoyl-[acyl-carrier-protein] and UDP-N-acetyl-alpha-D-glucosamine: step 6/6.</text>
</comment>
<accession>A0A2J6WR96</accession>
<evidence type="ECO:0000256" key="12">
    <source>
        <dbReference type="ARBA" id="ARBA00029757"/>
    </source>
</evidence>
<proteinExistence type="inferred from homology"/>
<evidence type="ECO:0000256" key="8">
    <source>
        <dbReference type="ARBA" id="ARBA00022741"/>
    </source>
</evidence>
<evidence type="ECO:0000256" key="7">
    <source>
        <dbReference type="ARBA" id="ARBA00022679"/>
    </source>
</evidence>
<dbReference type="EC" id="2.7.1.130" evidence="3 13"/>
<sequence length="333" mass="38165">MNIFERLYLFFYLRKKRKELTYQKKLPFPVISVGNLTFGGTGKTPFTVALAKEIKKAGYEPIILTRGYRGKLKGPTVVSKDMNPDDVGDEPLMMAMDGLKVVKSIDRHTGGIYAIEKFGLNEQDKVVFILDDGFQHWRLYRDLNILLIDGIRIFGNARLIPFGALRSPINEISEADMIFITKKENEKLKQALTEIGFKEIHFAPLKIEGIKDSEGRDIKPYGKKAFAFAGIADFQGFINCLKELNLKIIGQKKFIDHKKYTEKTLKKIEKLAKDAELLITTKKDFVKIKEKATILKQRICYLEISLKINEKSVANVINFLLKLKYNRTKSFKA</sequence>
<dbReference type="GO" id="GO:0009029">
    <property type="term" value="F:lipid-A 4'-kinase activity"/>
    <property type="evidence" value="ECO:0007669"/>
    <property type="project" value="UniProtKB-UniRule"/>
</dbReference>
<feature type="binding site" evidence="13">
    <location>
        <begin position="37"/>
        <end position="44"/>
    </location>
    <ligand>
        <name>ATP</name>
        <dbReference type="ChEBI" id="CHEBI:30616"/>
    </ligand>
</feature>
<comment type="caution">
    <text evidence="14">The sequence shown here is derived from an EMBL/GenBank/DDBJ whole genome shotgun (WGS) entry which is preliminary data.</text>
</comment>
<evidence type="ECO:0000313" key="14">
    <source>
        <dbReference type="EMBL" id="PMP72769.1"/>
    </source>
</evidence>
<evidence type="ECO:0000256" key="5">
    <source>
        <dbReference type="ARBA" id="ARBA00022516"/>
    </source>
</evidence>
<keyword evidence="8 13" id="KW-0547">Nucleotide-binding</keyword>
<name>A0A2J6WR96_9BACT</name>
<dbReference type="PANTHER" id="PTHR42724:SF1">
    <property type="entry name" value="TETRAACYLDISACCHARIDE 4'-KINASE, MITOCHONDRIAL-RELATED"/>
    <property type="match status" value="1"/>
</dbReference>
<evidence type="ECO:0000256" key="1">
    <source>
        <dbReference type="ARBA" id="ARBA00002274"/>
    </source>
</evidence>
<dbReference type="Proteomes" id="UP000242288">
    <property type="component" value="Unassembled WGS sequence"/>
</dbReference>